<evidence type="ECO:0000256" key="2">
    <source>
        <dbReference type="ARBA" id="ARBA00009843"/>
    </source>
</evidence>
<keyword evidence="11" id="KW-1185">Reference proteome</keyword>
<dbReference type="EMBL" id="JBHULL010000007">
    <property type="protein sequence ID" value="MFD2582339.1"/>
    <property type="molecule type" value="Genomic_DNA"/>
</dbReference>
<feature type="domain" description="Citrate transporter-like" evidence="9">
    <location>
        <begin position="18"/>
        <end position="347"/>
    </location>
</feature>
<feature type="transmembrane region" description="Helical" evidence="8">
    <location>
        <begin position="363"/>
        <end position="382"/>
    </location>
</feature>
<evidence type="ECO:0000313" key="10">
    <source>
        <dbReference type="EMBL" id="MFD2582339.1"/>
    </source>
</evidence>
<feature type="transmembrane region" description="Helical" evidence="8">
    <location>
        <begin position="176"/>
        <end position="194"/>
    </location>
</feature>
<dbReference type="Proteomes" id="UP001597461">
    <property type="component" value="Unassembled WGS sequence"/>
</dbReference>
<feature type="transmembrane region" description="Helical" evidence="8">
    <location>
        <begin position="5"/>
        <end position="22"/>
    </location>
</feature>
<proteinExistence type="inferred from homology"/>
<evidence type="ECO:0000256" key="5">
    <source>
        <dbReference type="ARBA" id="ARBA00022692"/>
    </source>
</evidence>
<dbReference type="RefSeq" id="WP_379077097.1">
    <property type="nucleotide sequence ID" value="NZ_JBHULL010000007.1"/>
</dbReference>
<evidence type="ECO:0000256" key="7">
    <source>
        <dbReference type="ARBA" id="ARBA00023136"/>
    </source>
</evidence>
<feature type="transmembrane region" description="Helical" evidence="8">
    <location>
        <begin position="96"/>
        <end position="125"/>
    </location>
</feature>
<reference evidence="11" key="1">
    <citation type="journal article" date="2019" name="Int. J. Syst. Evol. Microbiol.">
        <title>The Global Catalogue of Microorganisms (GCM) 10K type strain sequencing project: providing services to taxonomists for standard genome sequencing and annotation.</title>
        <authorList>
            <consortium name="The Broad Institute Genomics Platform"/>
            <consortium name="The Broad Institute Genome Sequencing Center for Infectious Disease"/>
            <person name="Wu L."/>
            <person name="Ma J."/>
        </authorList>
    </citation>
    <scope>NUCLEOTIDE SEQUENCE [LARGE SCALE GENOMIC DNA]</scope>
    <source>
        <strain evidence="11">KCTC 42866</strain>
    </source>
</reference>
<keyword evidence="4" id="KW-1003">Cell membrane</keyword>
<evidence type="ECO:0000256" key="4">
    <source>
        <dbReference type="ARBA" id="ARBA00022475"/>
    </source>
</evidence>
<name>A0ABW5MKQ6_9SPHI</name>
<evidence type="ECO:0000256" key="8">
    <source>
        <dbReference type="SAM" id="Phobius"/>
    </source>
</evidence>
<comment type="subcellular location">
    <subcellularLocation>
        <location evidence="1">Cell membrane</location>
        <topology evidence="1">Multi-pass membrane protein</topology>
    </subcellularLocation>
</comment>
<keyword evidence="3" id="KW-0813">Transport</keyword>
<dbReference type="PRINTS" id="PR00758">
    <property type="entry name" value="ARSENICPUMP"/>
</dbReference>
<sequence>MNNMLIWIISFFSIAGVIIRPFKVTEAVYAIIGAALLLLLRLITPSDAFSGIAKGLDVYLFLTGMMLLAETAREEKLFDWLAAHATLRARGSSGKLFLLIYLVGIVVTTFLSNDATAVVLTPAVAAAVKAAKVEKPLPYLLICAFIANAASFILPISNPANLVIYGAHMPSLMHWLGLYLIPSVCAITVTYFMLRFSQRECFKEKIRTEIDLPELSTGGKTALIGICGTAAVLLAASAWNIQLGLPTLITGVATSAIVLARARKNPVNIIKGISWAVLPLVAGLFIVVEGLNKTGMTQQLSTLLNTAIAQSETAAVWLSGSLTAVACNLMNNLPVGLIAGNVLQSSSHTPEMVKSAVLIGVDLGPNLSITGSLATILWLVALRREGQEVSTWTFLKLGSVIMTAALVVALLSLWISSV</sequence>
<feature type="transmembrane region" description="Helical" evidence="8">
    <location>
        <begin position="241"/>
        <end position="260"/>
    </location>
</feature>
<accession>A0ABW5MKQ6</accession>
<dbReference type="InterPro" id="IPR004680">
    <property type="entry name" value="Cit_transptr-like_dom"/>
</dbReference>
<protein>
    <submittedName>
        <fullName evidence="10">Arsenic transporter</fullName>
    </submittedName>
</protein>
<evidence type="ECO:0000256" key="1">
    <source>
        <dbReference type="ARBA" id="ARBA00004651"/>
    </source>
</evidence>
<evidence type="ECO:0000259" key="9">
    <source>
        <dbReference type="Pfam" id="PF03600"/>
    </source>
</evidence>
<organism evidence="10 11">
    <name type="scientific">Pedobacter vanadiisoli</name>
    <dbReference type="NCBI Taxonomy" id="1761975"/>
    <lineage>
        <taxon>Bacteria</taxon>
        <taxon>Pseudomonadati</taxon>
        <taxon>Bacteroidota</taxon>
        <taxon>Sphingobacteriia</taxon>
        <taxon>Sphingobacteriales</taxon>
        <taxon>Sphingobacteriaceae</taxon>
        <taxon>Pedobacter</taxon>
    </lineage>
</organism>
<comment type="similarity">
    <text evidence="2">Belongs to the CitM (TC 2.A.11) transporter family.</text>
</comment>
<comment type="caution">
    <text evidence="10">The sequence shown here is derived from an EMBL/GenBank/DDBJ whole genome shotgun (WGS) entry which is preliminary data.</text>
</comment>
<feature type="transmembrane region" description="Helical" evidence="8">
    <location>
        <begin position="28"/>
        <end position="44"/>
    </location>
</feature>
<feature type="transmembrane region" description="Helical" evidence="8">
    <location>
        <begin position="272"/>
        <end position="291"/>
    </location>
</feature>
<dbReference type="InterPro" id="IPR000802">
    <property type="entry name" value="Arsenical_pump_ArsB"/>
</dbReference>
<keyword evidence="7 8" id="KW-0472">Membrane</keyword>
<keyword evidence="6 8" id="KW-1133">Transmembrane helix</keyword>
<evidence type="ECO:0000256" key="6">
    <source>
        <dbReference type="ARBA" id="ARBA00022989"/>
    </source>
</evidence>
<dbReference type="Pfam" id="PF03600">
    <property type="entry name" value="CitMHS"/>
    <property type="match status" value="1"/>
</dbReference>
<feature type="transmembrane region" description="Helical" evidence="8">
    <location>
        <begin position="137"/>
        <end position="156"/>
    </location>
</feature>
<keyword evidence="5 8" id="KW-0812">Transmembrane</keyword>
<dbReference type="PANTHER" id="PTHR43302:SF5">
    <property type="entry name" value="TRANSPORTER ARSB-RELATED"/>
    <property type="match status" value="1"/>
</dbReference>
<gene>
    <name evidence="10" type="ORF">ACFSR6_07560</name>
</gene>
<evidence type="ECO:0000313" key="11">
    <source>
        <dbReference type="Proteomes" id="UP001597461"/>
    </source>
</evidence>
<dbReference type="PANTHER" id="PTHR43302">
    <property type="entry name" value="TRANSPORTER ARSB-RELATED"/>
    <property type="match status" value="1"/>
</dbReference>
<dbReference type="CDD" id="cd01118">
    <property type="entry name" value="ArsB_permease"/>
    <property type="match status" value="1"/>
</dbReference>
<feature type="transmembrane region" description="Helical" evidence="8">
    <location>
        <begin position="215"/>
        <end position="235"/>
    </location>
</feature>
<evidence type="ECO:0000256" key="3">
    <source>
        <dbReference type="ARBA" id="ARBA00022448"/>
    </source>
</evidence>
<feature type="transmembrane region" description="Helical" evidence="8">
    <location>
        <begin position="394"/>
        <end position="415"/>
    </location>
</feature>